<sequence>MEKKPHRNQYEEPHFTCVIHYTEGCEKYISEFQQKKVAILRKHLELLNPAELEKFCNMLEEELLTKDREEQS</sequence>
<evidence type="ECO:0000313" key="1">
    <source>
        <dbReference type="EMBL" id="SHN48398.1"/>
    </source>
</evidence>
<protein>
    <submittedName>
        <fullName evidence="1">Uncharacterized protein</fullName>
    </submittedName>
</protein>
<evidence type="ECO:0000313" key="2">
    <source>
        <dbReference type="Proteomes" id="UP000184097"/>
    </source>
</evidence>
<dbReference type="RefSeq" id="WP_072699950.1">
    <property type="nucleotide sequence ID" value="NZ_FRDH01000003.1"/>
</dbReference>
<proteinExistence type="predicted"/>
<dbReference type="EMBL" id="FRDH01000003">
    <property type="protein sequence ID" value="SHN48398.1"/>
    <property type="molecule type" value="Genomic_DNA"/>
</dbReference>
<name>A0A1M7RQR4_9FIRM</name>
<accession>A0A1M7RQR4</accession>
<gene>
    <name evidence="1" type="ORF">SAMN02745247_00007</name>
</gene>
<dbReference type="Proteomes" id="UP000184097">
    <property type="component" value="Unassembled WGS sequence"/>
</dbReference>
<dbReference type="AlphaFoldDB" id="A0A1M7RQR4"/>
<organism evidence="1 2">
    <name type="scientific">Butyrivibrio hungatei DSM 14810</name>
    <dbReference type="NCBI Taxonomy" id="1121132"/>
    <lineage>
        <taxon>Bacteria</taxon>
        <taxon>Bacillati</taxon>
        <taxon>Bacillota</taxon>
        <taxon>Clostridia</taxon>
        <taxon>Lachnospirales</taxon>
        <taxon>Lachnospiraceae</taxon>
        <taxon>Butyrivibrio</taxon>
    </lineage>
</organism>
<reference evidence="1 2" key="1">
    <citation type="submission" date="2016-12" db="EMBL/GenBank/DDBJ databases">
        <authorList>
            <person name="Song W.-J."/>
            <person name="Kurnit D.M."/>
        </authorList>
    </citation>
    <scope>NUCLEOTIDE SEQUENCE [LARGE SCALE GENOMIC DNA]</scope>
    <source>
        <strain evidence="1 2">DSM 14810</strain>
    </source>
</reference>